<feature type="transmembrane region" description="Helical" evidence="2">
    <location>
        <begin position="461"/>
        <end position="484"/>
    </location>
</feature>
<proteinExistence type="predicted"/>
<evidence type="ECO:0000256" key="2">
    <source>
        <dbReference type="SAM" id="Phobius"/>
    </source>
</evidence>
<feature type="region of interest" description="Disordered" evidence="1">
    <location>
        <begin position="1"/>
        <end position="21"/>
    </location>
</feature>
<dbReference type="PANTHER" id="PTHR31170:SF25">
    <property type="entry name" value="BNAA09G04570D PROTEIN"/>
    <property type="match status" value="1"/>
</dbReference>
<dbReference type="Proteomes" id="UP001642360">
    <property type="component" value="Unassembled WGS sequence"/>
</dbReference>
<evidence type="ECO:0000313" key="4">
    <source>
        <dbReference type="Proteomes" id="UP001642360"/>
    </source>
</evidence>
<evidence type="ECO:0000256" key="1">
    <source>
        <dbReference type="SAM" id="MobiDB-lite"/>
    </source>
</evidence>
<reference evidence="3 4" key="1">
    <citation type="submission" date="2024-02" db="EMBL/GenBank/DDBJ databases">
        <authorList>
            <person name="Vignale AGUSTIN F."/>
            <person name="Sosa J E."/>
            <person name="Modenutti C."/>
        </authorList>
    </citation>
    <scope>NUCLEOTIDE SEQUENCE [LARGE SCALE GENOMIC DNA]</scope>
</reference>
<dbReference type="AlphaFoldDB" id="A0ABC8R9J0"/>
<keyword evidence="2" id="KW-0472">Membrane</keyword>
<name>A0ABC8R9J0_9AQUA</name>
<accession>A0ABC8R9J0</accession>
<keyword evidence="2" id="KW-1133">Transmembrane helix</keyword>
<keyword evidence="4" id="KW-1185">Reference proteome</keyword>
<sequence length="489" mass="57015">MTELPTMCGIKRVDPTNSRSNNATIDISDEFERPHVLIADESCHDNTVIREWSEVYAGDRIGNNLSWKRRIEKVPSLMRRAHKGDNQEYDPRVVSLGPYHHGKQELQLAENQKHSILHKFISDSGKQFDDFYNKVLEVIDYVRSCYIEGSTCDYNDQEFAEMMLLDGCFLLYYIECMSNRRLEIWEFVHHMGMFAAKYILSDLFLLENQLPLQLLEALMSERFKEDERGGMIENFFAVMFAKAPPPRSKHSISRREDEKQPLHLLEALRTILLSNYDEDKQRIQSSLFPSGRKELPICDVKEYIRSSIRPVTELQAKGIQFKRSNSVSLKDIKFNSKCFYGQLSLPSRIINAQTKTIYSNLVAYEMCPSTPNDCGITSYISFMKSLICQPEDVRELRSKNILINCLGNDEDVVKMFKDIITYDLQKFGIYDRVRKDIQNHYNNKMKTWMAELIYRHFSNPWTVVAFIAATSLLILSFLQTYFTISPTHH</sequence>
<organism evidence="3 4">
    <name type="scientific">Ilex paraguariensis</name>
    <name type="common">yerba mate</name>
    <dbReference type="NCBI Taxonomy" id="185542"/>
    <lineage>
        <taxon>Eukaryota</taxon>
        <taxon>Viridiplantae</taxon>
        <taxon>Streptophyta</taxon>
        <taxon>Embryophyta</taxon>
        <taxon>Tracheophyta</taxon>
        <taxon>Spermatophyta</taxon>
        <taxon>Magnoliopsida</taxon>
        <taxon>eudicotyledons</taxon>
        <taxon>Gunneridae</taxon>
        <taxon>Pentapetalae</taxon>
        <taxon>asterids</taxon>
        <taxon>campanulids</taxon>
        <taxon>Aquifoliales</taxon>
        <taxon>Aquifoliaceae</taxon>
        <taxon>Ilex</taxon>
    </lineage>
</organism>
<keyword evidence="2" id="KW-0812">Transmembrane</keyword>
<evidence type="ECO:0000313" key="3">
    <source>
        <dbReference type="EMBL" id="CAK9141663.1"/>
    </source>
</evidence>
<protein>
    <submittedName>
        <fullName evidence="3">Uncharacterized protein</fullName>
    </submittedName>
</protein>
<gene>
    <name evidence="3" type="ORF">ILEXP_LOCUS9257</name>
</gene>
<dbReference type="PANTHER" id="PTHR31170">
    <property type="entry name" value="BNAC04G53230D PROTEIN"/>
    <property type="match status" value="1"/>
</dbReference>
<dbReference type="Pfam" id="PF03140">
    <property type="entry name" value="DUF247"/>
    <property type="match status" value="1"/>
</dbReference>
<comment type="caution">
    <text evidence="3">The sequence shown here is derived from an EMBL/GenBank/DDBJ whole genome shotgun (WGS) entry which is preliminary data.</text>
</comment>
<dbReference type="EMBL" id="CAUOFW020001160">
    <property type="protein sequence ID" value="CAK9141663.1"/>
    <property type="molecule type" value="Genomic_DNA"/>
</dbReference>
<dbReference type="InterPro" id="IPR004158">
    <property type="entry name" value="DUF247_pln"/>
</dbReference>